<gene>
    <name evidence="10" type="ORF">DAPPUDRAFT_65535</name>
</gene>
<dbReference type="EMBL" id="GL732748">
    <property type="protein sequence ID" value="EFX65357.1"/>
    <property type="molecule type" value="Genomic_DNA"/>
</dbReference>
<feature type="coiled-coil region" evidence="7">
    <location>
        <begin position="107"/>
        <end position="191"/>
    </location>
</feature>
<feature type="non-terminal residue" evidence="10">
    <location>
        <position position="1"/>
    </location>
</feature>
<dbReference type="AlphaFoldDB" id="E9HSB3"/>
<evidence type="ECO:0000256" key="4">
    <source>
        <dbReference type="ARBA" id="ARBA00022989"/>
    </source>
</evidence>
<keyword evidence="6 9" id="KW-0472">Membrane</keyword>
<comment type="similarity">
    <text evidence="2">Belongs to the TEX28 family.</text>
</comment>
<proteinExistence type="inferred from homology"/>
<comment type="subcellular location">
    <subcellularLocation>
        <location evidence="1">Membrane</location>
    </subcellularLocation>
</comment>
<feature type="compositionally biased region" description="Polar residues" evidence="8">
    <location>
        <begin position="41"/>
        <end position="60"/>
    </location>
</feature>
<evidence type="ECO:0000256" key="1">
    <source>
        <dbReference type="ARBA" id="ARBA00004370"/>
    </source>
</evidence>
<dbReference type="InParanoid" id="E9HSB3"/>
<evidence type="ECO:0000256" key="7">
    <source>
        <dbReference type="SAM" id="Coils"/>
    </source>
</evidence>
<dbReference type="PANTHER" id="PTHR17613">
    <property type="entry name" value="CEREBRAL PROTEIN-11-RELATED"/>
    <property type="match status" value="1"/>
</dbReference>
<evidence type="ECO:0000256" key="3">
    <source>
        <dbReference type="ARBA" id="ARBA00022692"/>
    </source>
</evidence>
<dbReference type="PhylomeDB" id="E9HSB3"/>
<evidence type="ECO:0000313" key="11">
    <source>
        <dbReference type="Proteomes" id="UP000000305"/>
    </source>
</evidence>
<keyword evidence="11" id="KW-1185">Reference proteome</keyword>
<dbReference type="Proteomes" id="UP000000305">
    <property type="component" value="Unassembled WGS sequence"/>
</dbReference>
<evidence type="ECO:0000256" key="8">
    <source>
        <dbReference type="SAM" id="MobiDB-lite"/>
    </source>
</evidence>
<protein>
    <submittedName>
        <fullName evidence="10">Uncharacterized protein</fullName>
    </submittedName>
</protein>
<feature type="region of interest" description="Disordered" evidence="8">
    <location>
        <begin position="41"/>
        <end position="87"/>
    </location>
</feature>
<evidence type="ECO:0000256" key="6">
    <source>
        <dbReference type="ARBA" id="ARBA00023136"/>
    </source>
</evidence>
<accession>E9HSB3</accession>
<name>E9HSB3_DAPPU</name>
<evidence type="ECO:0000313" key="10">
    <source>
        <dbReference type="EMBL" id="EFX65357.1"/>
    </source>
</evidence>
<reference evidence="10 11" key="1">
    <citation type="journal article" date="2011" name="Science">
        <title>The ecoresponsive genome of Daphnia pulex.</title>
        <authorList>
            <person name="Colbourne J.K."/>
            <person name="Pfrender M.E."/>
            <person name="Gilbert D."/>
            <person name="Thomas W.K."/>
            <person name="Tucker A."/>
            <person name="Oakley T.H."/>
            <person name="Tokishita S."/>
            <person name="Aerts A."/>
            <person name="Arnold G.J."/>
            <person name="Basu M.K."/>
            <person name="Bauer D.J."/>
            <person name="Caceres C.E."/>
            <person name="Carmel L."/>
            <person name="Casola C."/>
            <person name="Choi J.H."/>
            <person name="Detter J.C."/>
            <person name="Dong Q."/>
            <person name="Dusheyko S."/>
            <person name="Eads B.D."/>
            <person name="Frohlich T."/>
            <person name="Geiler-Samerotte K.A."/>
            <person name="Gerlach D."/>
            <person name="Hatcher P."/>
            <person name="Jogdeo S."/>
            <person name="Krijgsveld J."/>
            <person name="Kriventseva E.V."/>
            <person name="Kultz D."/>
            <person name="Laforsch C."/>
            <person name="Lindquist E."/>
            <person name="Lopez J."/>
            <person name="Manak J.R."/>
            <person name="Muller J."/>
            <person name="Pangilinan J."/>
            <person name="Patwardhan R.P."/>
            <person name="Pitluck S."/>
            <person name="Pritham E.J."/>
            <person name="Rechtsteiner A."/>
            <person name="Rho M."/>
            <person name="Rogozin I.B."/>
            <person name="Sakarya O."/>
            <person name="Salamov A."/>
            <person name="Schaack S."/>
            <person name="Shapiro H."/>
            <person name="Shiga Y."/>
            <person name="Skalitzky C."/>
            <person name="Smith Z."/>
            <person name="Souvorov A."/>
            <person name="Sung W."/>
            <person name="Tang Z."/>
            <person name="Tsuchiya D."/>
            <person name="Tu H."/>
            <person name="Vos H."/>
            <person name="Wang M."/>
            <person name="Wolf Y.I."/>
            <person name="Yamagata H."/>
            <person name="Yamada T."/>
            <person name="Ye Y."/>
            <person name="Shaw J.R."/>
            <person name="Andrews J."/>
            <person name="Crease T.J."/>
            <person name="Tang H."/>
            <person name="Lucas S.M."/>
            <person name="Robertson H.M."/>
            <person name="Bork P."/>
            <person name="Koonin E.V."/>
            <person name="Zdobnov E.M."/>
            <person name="Grigoriev I.V."/>
            <person name="Lynch M."/>
            <person name="Boore J.L."/>
        </authorList>
    </citation>
    <scope>NUCLEOTIDE SEQUENCE [LARGE SCALE GENOMIC DNA]</scope>
</reference>
<feature type="region of interest" description="Disordered" evidence="8">
    <location>
        <begin position="1"/>
        <end position="25"/>
    </location>
</feature>
<dbReference type="InterPro" id="IPR019394">
    <property type="entry name" value="TEX28/TMCC"/>
</dbReference>
<dbReference type="OrthoDB" id="1323at2759"/>
<evidence type="ECO:0000256" key="5">
    <source>
        <dbReference type="ARBA" id="ARBA00023054"/>
    </source>
</evidence>
<organism evidence="10 11">
    <name type="scientific">Daphnia pulex</name>
    <name type="common">Water flea</name>
    <dbReference type="NCBI Taxonomy" id="6669"/>
    <lineage>
        <taxon>Eukaryota</taxon>
        <taxon>Metazoa</taxon>
        <taxon>Ecdysozoa</taxon>
        <taxon>Arthropoda</taxon>
        <taxon>Crustacea</taxon>
        <taxon>Branchiopoda</taxon>
        <taxon>Diplostraca</taxon>
        <taxon>Cladocera</taxon>
        <taxon>Anomopoda</taxon>
        <taxon>Daphniidae</taxon>
        <taxon>Daphnia</taxon>
    </lineage>
</organism>
<feature type="transmembrane region" description="Helical" evidence="9">
    <location>
        <begin position="267"/>
        <end position="286"/>
    </location>
</feature>
<dbReference type="PANTHER" id="PTHR17613:SF14">
    <property type="entry name" value="DEMENTIN, ISOFORM H"/>
    <property type="match status" value="1"/>
</dbReference>
<keyword evidence="5 7" id="KW-0175">Coiled coil</keyword>
<dbReference type="eggNOG" id="KOG3850">
    <property type="taxonomic scope" value="Eukaryota"/>
</dbReference>
<dbReference type="GO" id="GO:0016020">
    <property type="term" value="C:membrane"/>
    <property type="evidence" value="ECO:0007669"/>
    <property type="project" value="UniProtKB-SubCell"/>
</dbReference>
<dbReference type="KEGG" id="dpx:DAPPUDRAFT_65535"/>
<dbReference type="Pfam" id="PF10267">
    <property type="entry name" value="Tmemb_cc2"/>
    <property type="match status" value="1"/>
</dbReference>
<feature type="transmembrane region" description="Helical" evidence="9">
    <location>
        <begin position="237"/>
        <end position="260"/>
    </location>
</feature>
<dbReference type="HOGENOM" id="CLU_019951_0_0_1"/>
<keyword evidence="3 9" id="KW-0812">Transmembrane</keyword>
<evidence type="ECO:0000256" key="2">
    <source>
        <dbReference type="ARBA" id="ARBA00008108"/>
    </source>
</evidence>
<evidence type="ECO:0000256" key="9">
    <source>
        <dbReference type="SAM" id="Phobius"/>
    </source>
</evidence>
<sequence length="306" mass="33878">RNKFGSADNINQIRAVENTPGSSAPDDPFVISSATVNNMSAGNSNSLPGHGATSQVTVSHGSGGGKYTSEEGSECGSSVTSESMAGGLHMSPRHNVVGTSLGLSMGLESFFQELQERREEVDRLREEMEQVKFHLQQEVSIVSAALQEERFRVERLEEQINDLTELHQNEVENLKQNIADMEEKVQYQSEERLRDINDLLDSCHTRISKVEHQAQHQQHVSLEGIENSNARAVLVKLINMALTLLQLVLVVVSTSANIIAPFLKTRLRVLTTCVLALLFAFILKQWPDLEDLGSHLIQHCKAALRS</sequence>
<keyword evidence="4 9" id="KW-1133">Transmembrane helix</keyword>